<accession>A0A919E538</accession>
<keyword evidence="3" id="KW-1185">Reference proteome</keyword>
<evidence type="ECO:0000313" key="2">
    <source>
        <dbReference type="EMBL" id="GHF14641.1"/>
    </source>
</evidence>
<evidence type="ECO:0000259" key="1">
    <source>
        <dbReference type="Pfam" id="PF08346"/>
    </source>
</evidence>
<dbReference type="EMBL" id="BNCI01000001">
    <property type="protein sequence ID" value="GHF14641.1"/>
    <property type="molecule type" value="Genomic_DNA"/>
</dbReference>
<dbReference type="Proteomes" id="UP000630923">
    <property type="component" value="Unassembled WGS sequence"/>
</dbReference>
<comment type="caution">
    <text evidence="2">The sequence shown here is derived from an EMBL/GenBank/DDBJ whole genome shotgun (WGS) entry which is preliminary data.</text>
</comment>
<organism evidence="2 3">
    <name type="scientific">Kordiimonas sediminis</name>
    <dbReference type="NCBI Taxonomy" id="1735581"/>
    <lineage>
        <taxon>Bacteria</taxon>
        <taxon>Pseudomonadati</taxon>
        <taxon>Pseudomonadota</taxon>
        <taxon>Alphaproteobacteria</taxon>
        <taxon>Kordiimonadales</taxon>
        <taxon>Kordiimonadaceae</taxon>
        <taxon>Kordiimonas</taxon>
    </lineage>
</organism>
<gene>
    <name evidence="2" type="ORF">GCM10017044_05920</name>
</gene>
<sequence length="54" mass="6401">MDARELHEKLGVKEYFTTWAKRNILEVPGFTEGFDFLPRREKLKDGDVPVRTTY</sequence>
<reference evidence="2" key="2">
    <citation type="submission" date="2020-09" db="EMBL/GenBank/DDBJ databases">
        <authorList>
            <person name="Sun Q."/>
            <person name="Kim S."/>
        </authorList>
    </citation>
    <scope>NUCLEOTIDE SEQUENCE</scope>
    <source>
        <strain evidence="2">KCTC 42590</strain>
    </source>
</reference>
<feature type="domain" description="AntA/AntB antirepressor" evidence="1">
    <location>
        <begin position="2"/>
        <end position="46"/>
    </location>
</feature>
<name>A0A919E538_9PROT</name>
<dbReference type="AlphaFoldDB" id="A0A919E538"/>
<dbReference type="InterPro" id="IPR013557">
    <property type="entry name" value="AntA/B_antirep"/>
</dbReference>
<reference evidence="2" key="1">
    <citation type="journal article" date="2014" name="Int. J. Syst. Evol. Microbiol.">
        <title>Complete genome sequence of Corynebacterium casei LMG S-19264T (=DSM 44701T), isolated from a smear-ripened cheese.</title>
        <authorList>
            <consortium name="US DOE Joint Genome Institute (JGI-PGF)"/>
            <person name="Walter F."/>
            <person name="Albersmeier A."/>
            <person name="Kalinowski J."/>
            <person name="Ruckert C."/>
        </authorList>
    </citation>
    <scope>NUCLEOTIDE SEQUENCE</scope>
    <source>
        <strain evidence="2">KCTC 42590</strain>
    </source>
</reference>
<protein>
    <recommendedName>
        <fullName evidence="1">AntA/AntB antirepressor domain-containing protein</fullName>
    </recommendedName>
</protein>
<proteinExistence type="predicted"/>
<dbReference type="Pfam" id="PF08346">
    <property type="entry name" value="AntA"/>
    <property type="match status" value="1"/>
</dbReference>
<evidence type="ECO:0000313" key="3">
    <source>
        <dbReference type="Proteomes" id="UP000630923"/>
    </source>
</evidence>